<dbReference type="GO" id="GO:0005882">
    <property type="term" value="C:intermediate filament"/>
    <property type="evidence" value="ECO:0007669"/>
    <property type="project" value="InterPro"/>
</dbReference>
<feature type="coiled-coil region" evidence="1">
    <location>
        <begin position="203"/>
        <end position="272"/>
    </location>
</feature>
<dbReference type="OMA" id="QCRQASI"/>
<evidence type="ECO:0000256" key="1">
    <source>
        <dbReference type="SAM" id="Coils"/>
    </source>
</evidence>
<feature type="coiled-coil region" evidence="1">
    <location>
        <begin position="86"/>
        <end position="153"/>
    </location>
</feature>
<dbReference type="Proteomes" id="UP000265120">
    <property type="component" value="Chromosome 1"/>
</dbReference>
<evidence type="ECO:0000313" key="3">
    <source>
        <dbReference type="Ensembl" id="ENSCSEP00000000219.1"/>
    </source>
</evidence>
<dbReference type="STRING" id="244447.ENSCSEP00000000219"/>
<evidence type="ECO:0000256" key="2">
    <source>
        <dbReference type="SAM" id="MobiDB-lite"/>
    </source>
</evidence>
<dbReference type="PANTHER" id="PTHR47147">
    <property type="entry name" value="SYNCOILIN"/>
    <property type="match status" value="1"/>
</dbReference>
<proteinExistence type="predicted"/>
<reference evidence="3" key="2">
    <citation type="submission" date="2025-08" db="UniProtKB">
        <authorList>
            <consortium name="Ensembl"/>
        </authorList>
    </citation>
    <scope>IDENTIFICATION</scope>
</reference>
<name>A0A3P8UEF8_CYNSE</name>
<feature type="compositionally biased region" description="Basic and acidic residues" evidence="2">
    <location>
        <begin position="1"/>
        <end position="19"/>
    </location>
</feature>
<reference evidence="3 4" key="1">
    <citation type="journal article" date="2014" name="Nat. Genet.">
        <title>Whole-genome sequence of a flatfish provides insights into ZW sex chromosome evolution and adaptation to a benthic lifestyle.</title>
        <authorList>
            <person name="Chen S."/>
            <person name="Zhang G."/>
            <person name="Shao C."/>
            <person name="Huang Q."/>
            <person name="Liu G."/>
            <person name="Zhang P."/>
            <person name="Song W."/>
            <person name="An N."/>
            <person name="Chalopin D."/>
            <person name="Volff J.N."/>
            <person name="Hong Y."/>
            <person name="Li Q."/>
            <person name="Sha Z."/>
            <person name="Zhou H."/>
            <person name="Xie M."/>
            <person name="Yu Q."/>
            <person name="Liu Y."/>
            <person name="Xiang H."/>
            <person name="Wang N."/>
            <person name="Wu K."/>
            <person name="Yang C."/>
            <person name="Zhou Q."/>
            <person name="Liao X."/>
            <person name="Yang L."/>
            <person name="Hu Q."/>
            <person name="Zhang J."/>
            <person name="Meng L."/>
            <person name="Jin L."/>
            <person name="Tian Y."/>
            <person name="Lian J."/>
            <person name="Yang J."/>
            <person name="Miao G."/>
            <person name="Liu S."/>
            <person name="Liang Z."/>
            <person name="Yan F."/>
            <person name="Li Y."/>
            <person name="Sun B."/>
            <person name="Zhang H."/>
            <person name="Zhang J."/>
            <person name="Zhu Y."/>
            <person name="Du M."/>
            <person name="Zhao Y."/>
            <person name="Schartl M."/>
            <person name="Tang Q."/>
            <person name="Wang J."/>
        </authorList>
    </citation>
    <scope>NUCLEOTIDE SEQUENCE</scope>
</reference>
<evidence type="ECO:0000313" key="4">
    <source>
        <dbReference type="Proteomes" id="UP000265120"/>
    </source>
</evidence>
<feature type="region of interest" description="Disordered" evidence="2">
    <location>
        <begin position="1"/>
        <end position="28"/>
    </location>
</feature>
<dbReference type="AlphaFoldDB" id="A0A3P8UEF8"/>
<dbReference type="InParanoid" id="A0A3P8UEF8"/>
<dbReference type="Ensembl" id="ENSCSET00000000243.1">
    <property type="protein sequence ID" value="ENSCSEP00000000219.1"/>
    <property type="gene ID" value="ENSCSEG00000000178.1"/>
</dbReference>
<protein>
    <submittedName>
        <fullName evidence="3">Syncoilin-like</fullName>
    </submittedName>
</protein>
<keyword evidence="1" id="KW-0175">Coiled coil</keyword>
<keyword evidence="4" id="KW-1185">Reference proteome</keyword>
<dbReference type="PANTHER" id="PTHR47147:SF1">
    <property type="entry name" value="SYNCOILIN"/>
    <property type="match status" value="1"/>
</dbReference>
<reference evidence="3" key="3">
    <citation type="submission" date="2025-09" db="UniProtKB">
        <authorList>
            <consortium name="Ensembl"/>
        </authorList>
    </citation>
    <scope>IDENTIFICATION</scope>
</reference>
<organism evidence="3 4">
    <name type="scientific">Cynoglossus semilaevis</name>
    <name type="common">Tongue sole</name>
    <dbReference type="NCBI Taxonomy" id="244447"/>
    <lineage>
        <taxon>Eukaryota</taxon>
        <taxon>Metazoa</taxon>
        <taxon>Chordata</taxon>
        <taxon>Craniata</taxon>
        <taxon>Vertebrata</taxon>
        <taxon>Euteleostomi</taxon>
        <taxon>Actinopterygii</taxon>
        <taxon>Neopterygii</taxon>
        <taxon>Teleostei</taxon>
        <taxon>Neoteleostei</taxon>
        <taxon>Acanthomorphata</taxon>
        <taxon>Carangaria</taxon>
        <taxon>Pleuronectiformes</taxon>
        <taxon>Pleuronectoidei</taxon>
        <taxon>Cynoglossidae</taxon>
        <taxon>Cynoglossinae</taxon>
        <taxon>Cynoglossus</taxon>
    </lineage>
</organism>
<accession>A0A3P8UEF8</accession>
<dbReference type="FunCoup" id="A0A3P8UEF8">
    <property type="interactions" value="73"/>
</dbReference>
<sequence length="315" mass="36670">MKDSFHTDSETETSFRLDEPAPAPPPPSDRAVLENLGRLFEHCIQQVSSLEKERDELIQQLLCLQEPLLRIVQHLRAKVVDAQRLLALTQQDYRAVSEEVQQVKRKLFAVARDCIQSQVTLAEELKAQIQNLIQELSQLKDVHKNQLSTMRDQNSKQFCRPRAMSDVGLCRQSSVRLQRRLSGSVRALESYYEPRLLALLKRRQFGEEAMRKYREQAKDLRSRLGPLREECQKLEVQRSCLQQRIFLMDRERKDSNERHKTLRETLRELEIESEVQRTSRKHLETLKDGLLTDLTFLRYGTDPISDLTSSSGGTD</sequence>
<dbReference type="GeneTree" id="ENSGT00390000018108"/>
<dbReference type="InterPro" id="IPR027702">
    <property type="entry name" value="Syncoilin"/>
</dbReference>